<dbReference type="GO" id="GO:1990907">
    <property type="term" value="C:beta-catenin-TCF complex"/>
    <property type="evidence" value="ECO:0007669"/>
    <property type="project" value="TreeGrafter"/>
</dbReference>
<dbReference type="InterPro" id="IPR009071">
    <property type="entry name" value="HMG_box_dom"/>
</dbReference>
<comment type="function">
    <text evidence="9">Segment polarity protein. Functions together with arm to transduce the Wingless (Wg) signal in embryos and in developing adult tissues. Acts as a transcriptional activator, but in the absence of arm, it binds to gro and acts as a transcriptional repressor of wg-responsive genes.</text>
</comment>
<evidence type="ECO:0000313" key="15">
    <source>
        <dbReference type="EMBL" id="KFM82214.1"/>
    </source>
</evidence>
<feature type="non-terminal residue" evidence="15">
    <location>
        <position position="251"/>
    </location>
</feature>
<dbReference type="GO" id="GO:0072091">
    <property type="term" value="P:regulation of stem cell proliferation"/>
    <property type="evidence" value="ECO:0007669"/>
    <property type="project" value="UniProtKB-ARBA"/>
</dbReference>
<feature type="region of interest" description="Disordered" evidence="13">
    <location>
        <begin position="229"/>
        <end position="251"/>
    </location>
</feature>
<evidence type="ECO:0000256" key="13">
    <source>
        <dbReference type="SAM" id="MobiDB-lite"/>
    </source>
</evidence>
<evidence type="ECO:0000256" key="11">
    <source>
        <dbReference type="ARBA" id="ARBA00080285"/>
    </source>
</evidence>
<dbReference type="GO" id="GO:0001222">
    <property type="term" value="F:transcription corepressor binding"/>
    <property type="evidence" value="ECO:0007669"/>
    <property type="project" value="UniProtKB-ARBA"/>
</dbReference>
<evidence type="ECO:0000259" key="14">
    <source>
        <dbReference type="PROSITE" id="PS50118"/>
    </source>
</evidence>
<keyword evidence="7" id="KW-0804">Transcription</keyword>
<dbReference type="SMART" id="SM01366">
    <property type="entry name" value="c-clamp"/>
    <property type="match status" value="1"/>
</dbReference>
<dbReference type="GO" id="GO:0010628">
    <property type="term" value="P:positive regulation of gene expression"/>
    <property type="evidence" value="ECO:0007669"/>
    <property type="project" value="UniProtKB-ARBA"/>
</dbReference>
<proteinExistence type="inferred from homology"/>
<comment type="subcellular location">
    <subcellularLocation>
        <location evidence="1">Nucleus</location>
    </subcellularLocation>
</comment>
<dbReference type="SUPFAM" id="SSF47095">
    <property type="entry name" value="HMG-box"/>
    <property type="match status" value="1"/>
</dbReference>
<evidence type="ECO:0000313" key="16">
    <source>
        <dbReference type="Proteomes" id="UP000054359"/>
    </source>
</evidence>
<dbReference type="Gene3D" id="1.10.30.10">
    <property type="entry name" value="High mobility group box domain"/>
    <property type="match status" value="1"/>
</dbReference>
<evidence type="ECO:0000256" key="5">
    <source>
        <dbReference type="ARBA" id="ARBA00023125"/>
    </source>
</evidence>
<evidence type="ECO:0000256" key="6">
    <source>
        <dbReference type="ARBA" id="ARBA00023159"/>
    </source>
</evidence>
<evidence type="ECO:0000256" key="10">
    <source>
        <dbReference type="ARBA" id="ARBA00061799"/>
    </source>
</evidence>
<dbReference type="Proteomes" id="UP000054359">
    <property type="component" value="Unassembled WGS sequence"/>
</dbReference>
<dbReference type="FunFam" id="1.10.30.10:FF:000001">
    <property type="entry name" value="transcription factor 7 isoform X2"/>
    <property type="match status" value="1"/>
</dbReference>
<evidence type="ECO:0000256" key="1">
    <source>
        <dbReference type="ARBA" id="ARBA00004123"/>
    </source>
</evidence>
<feature type="DNA-binding region" description="HMG box" evidence="12">
    <location>
        <begin position="1"/>
        <end position="61"/>
    </location>
</feature>
<evidence type="ECO:0000256" key="2">
    <source>
        <dbReference type="ARBA" id="ARBA00006569"/>
    </source>
</evidence>
<name>A0A087UXX5_STEMI</name>
<dbReference type="EMBL" id="KK122204">
    <property type="protein sequence ID" value="KFM82214.1"/>
    <property type="molecule type" value="Genomic_DNA"/>
</dbReference>
<dbReference type="GO" id="GO:0045892">
    <property type="term" value="P:negative regulation of DNA-templated transcription"/>
    <property type="evidence" value="ECO:0007669"/>
    <property type="project" value="UniProtKB-ARBA"/>
</dbReference>
<protein>
    <recommendedName>
        <fullName evidence="11">dTCF</fullName>
    </recommendedName>
</protein>
<dbReference type="InterPro" id="IPR024940">
    <property type="entry name" value="TCF/LEF"/>
</dbReference>
<dbReference type="PANTHER" id="PTHR10373">
    <property type="entry name" value="TRANSCRIPTION FACTOR 7 FAMILY MEMBER"/>
    <property type="match status" value="1"/>
</dbReference>
<dbReference type="PANTHER" id="PTHR10373:SF38">
    <property type="entry name" value="PROTEIN PANGOLIN, ISOFORM J"/>
    <property type="match status" value="1"/>
</dbReference>
<dbReference type="GO" id="GO:0060070">
    <property type="term" value="P:canonical Wnt signaling pathway"/>
    <property type="evidence" value="ECO:0007669"/>
    <property type="project" value="TreeGrafter"/>
</dbReference>
<dbReference type="CDD" id="cd21996">
    <property type="entry name" value="HMG-box_TCF7-like"/>
    <property type="match status" value="1"/>
</dbReference>
<keyword evidence="8 12" id="KW-0539">Nucleus</keyword>
<evidence type="ECO:0000256" key="4">
    <source>
        <dbReference type="ARBA" id="ARBA00023015"/>
    </source>
</evidence>
<gene>
    <name evidence="15" type="ORF">X975_13665</name>
</gene>
<dbReference type="GO" id="GO:0007500">
    <property type="term" value="P:mesodermal cell fate determination"/>
    <property type="evidence" value="ECO:0007669"/>
    <property type="project" value="UniProtKB-ARBA"/>
</dbReference>
<sequence>MLYMKEMRAKVVAECTLKESAAINQILGRRWHSLSRDEQAKYYEMARKERQLHMQLYPGWSARDNYALQVKKKKRKKDRNQDGDGNNLKKCRARFGLDQQSSWCKPCRRKKKCIRYLDGNDTAPESEDNMGSAGSVEAPTPDSNKTDDTDSQDTDNVHNNHTNTSPQLSPCNDEVDTKPIIDNNGMVRSTSPTRSHQHHLYHHHPLSVHHLIQPHFNSRSTLITRTDMSRFQSPSESGSNQLAPPPMLTVT</sequence>
<comment type="similarity">
    <text evidence="2">Belongs to the TCF/LEF family.</text>
</comment>
<dbReference type="AlphaFoldDB" id="A0A087UXX5"/>
<evidence type="ECO:0000256" key="7">
    <source>
        <dbReference type="ARBA" id="ARBA00023163"/>
    </source>
</evidence>
<organism evidence="15 16">
    <name type="scientific">Stegodyphus mimosarum</name>
    <name type="common">African social velvet spider</name>
    <dbReference type="NCBI Taxonomy" id="407821"/>
    <lineage>
        <taxon>Eukaryota</taxon>
        <taxon>Metazoa</taxon>
        <taxon>Ecdysozoa</taxon>
        <taxon>Arthropoda</taxon>
        <taxon>Chelicerata</taxon>
        <taxon>Arachnida</taxon>
        <taxon>Araneae</taxon>
        <taxon>Araneomorphae</taxon>
        <taxon>Entelegynae</taxon>
        <taxon>Eresoidea</taxon>
        <taxon>Eresidae</taxon>
        <taxon>Stegodyphus</taxon>
    </lineage>
</organism>
<feature type="compositionally biased region" description="Polar residues" evidence="13">
    <location>
        <begin position="229"/>
        <end position="242"/>
    </location>
</feature>
<evidence type="ECO:0000256" key="3">
    <source>
        <dbReference type="ARBA" id="ARBA00022687"/>
    </source>
</evidence>
<evidence type="ECO:0000256" key="8">
    <source>
        <dbReference type="ARBA" id="ARBA00023242"/>
    </source>
</evidence>
<dbReference type="SMART" id="SM00398">
    <property type="entry name" value="HMG"/>
    <property type="match status" value="1"/>
</dbReference>
<dbReference type="Pfam" id="PF00505">
    <property type="entry name" value="HMG_box"/>
    <property type="match status" value="1"/>
</dbReference>
<evidence type="ECO:0000256" key="9">
    <source>
        <dbReference type="ARBA" id="ARBA00053480"/>
    </source>
</evidence>
<dbReference type="GO" id="GO:0000785">
    <property type="term" value="C:chromatin"/>
    <property type="evidence" value="ECO:0007669"/>
    <property type="project" value="TreeGrafter"/>
</dbReference>
<keyword evidence="4" id="KW-0805">Transcription regulation</keyword>
<keyword evidence="3" id="KW-0879">Wnt signaling pathway</keyword>
<dbReference type="GO" id="GO:0019900">
    <property type="term" value="F:kinase binding"/>
    <property type="evidence" value="ECO:0007669"/>
    <property type="project" value="UniProtKB-ARBA"/>
</dbReference>
<dbReference type="GO" id="GO:0007435">
    <property type="term" value="P:salivary gland morphogenesis"/>
    <property type="evidence" value="ECO:0007669"/>
    <property type="project" value="UniProtKB-ARBA"/>
</dbReference>
<dbReference type="PROSITE" id="PS50118">
    <property type="entry name" value="HMG_BOX_2"/>
    <property type="match status" value="1"/>
</dbReference>
<dbReference type="InterPro" id="IPR036910">
    <property type="entry name" value="HMG_box_dom_sf"/>
</dbReference>
<keyword evidence="5 12" id="KW-0238">DNA-binding</keyword>
<comment type="subunit">
    <text evidence="10">Binds to the beta-catenin homolog arm or to gro.</text>
</comment>
<dbReference type="OrthoDB" id="2307332at2759"/>
<dbReference type="GO" id="GO:0035277">
    <property type="term" value="P:spiracle morphogenesis, open tracheal system"/>
    <property type="evidence" value="ECO:0007669"/>
    <property type="project" value="UniProtKB-ARBA"/>
</dbReference>
<feature type="domain" description="HMG box" evidence="14">
    <location>
        <begin position="1"/>
        <end position="61"/>
    </location>
</feature>
<evidence type="ECO:0000256" key="12">
    <source>
        <dbReference type="PROSITE-ProRule" id="PRU00267"/>
    </source>
</evidence>
<feature type="region of interest" description="Disordered" evidence="13">
    <location>
        <begin position="119"/>
        <end position="179"/>
    </location>
</feature>
<dbReference type="GO" id="GO:0000978">
    <property type="term" value="F:RNA polymerase II cis-regulatory region sequence-specific DNA binding"/>
    <property type="evidence" value="ECO:0007669"/>
    <property type="project" value="TreeGrafter"/>
</dbReference>
<accession>A0A087UXX5</accession>
<keyword evidence="16" id="KW-1185">Reference proteome</keyword>
<keyword evidence="6" id="KW-0010">Activator</keyword>
<dbReference type="STRING" id="407821.A0A087UXX5"/>
<reference evidence="15 16" key="1">
    <citation type="submission" date="2013-11" db="EMBL/GenBank/DDBJ databases">
        <title>Genome sequencing of Stegodyphus mimosarum.</title>
        <authorList>
            <person name="Bechsgaard J."/>
        </authorList>
    </citation>
    <scope>NUCLEOTIDE SEQUENCE [LARGE SCALE GENOMIC DNA]</scope>
</reference>
<dbReference type="GO" id="GO:0000981">
    <property type="term" value="F:DNA-binding transcription factor activity, RNA polymerase II-specific"/>
    <property type="evidence" value="ECO:0007669"/>
    <property type="project" value="TreeGrafter"/>
</dbReference>